<protein>
    <recommendedName>
        <fullName evidence="2">No apical meristem-associated C-terminal domain-containing protein</fullName>
    </recommendedName>
</protein>
<dbReference type="AlphaFoldDB" id="A0A8I7B5G6"/>
<dbReference type="PANTHER" id="PTHR45125">
    <property type="entry name" value="F21J9.4-RELATED"/>
    <property type="match status" value="1"/>
</dbReference>
<reference evidence="3" key="2">
    <citation type="submission" date="2020-10" db="EMBL/GenBank/DDBJ databases">
        <authorList>
            <person name="Scholz U."/>
            <person name="Mascher M."/>
            <person name="Fiebig A."/>
        </authorList>
    </citation>
    <scope>NUCLEOTIDE SEQUENCE [LARGE SCALE GENOMIC DNA]</scope>
    <source>
        <strain evidence="3">cv. Morex</strain>
    </source>
</reference>
<feature type="compositionally biased region" description="Low complexity" evidence="1">
    <location>
        <begin position="71"/>
        <end position="82"/>
    </location>
</feature>
<sequence>MDAHTGAPLTPLYSRDPPTPAAAAAADAAAAAAAENPSAGAAAATGAPPTVGLARSLFLPPRMTTPTGGVAPAPSRAAAAPSKLPNASEPKKGKTSAKKKAADGSGSSKAKKKLAGRRTGAASTEAPMSSLFEPAADAHHVFDEMLPSLNDDAYMSTMGVGSNNSHWSQTNDIHLDDHEFEVDEEGEGIVEAPKGRAGNYTTNDDKLLCNTWLQVSRDPSVGGDQSRDAYWGRMKEHFDAQNVSGIDRSERSLRSRWSTINSDCQKWAAAQKAVDKLNPSGTNEDDRYNIAQNLFKEETRTTKKGKIKKGKIFTLPHCYEVLKDDEKWKKREDLDDLHLSNKRKRTIELNDDDEEDDASSDDGKRSHTPNSVSYSKPKRPDGCKKDKTEKKKRKGDDELTNAMEAIVKARKEANEVRKMTRNQDAAAEERRLAAEERRVAAEERKVALEERKVGMEERAKLLEWEKHLFFLDTSLFNDAQKEYVNLAREEVLIQKRAMIRGGLGGMGGMGLGAMGGLGGFGAMGGMGAPPAAMGGMGGFGAPSNAMGGMGGFGAPSNAMGGMGGMSFASLMGGMGVPPVIMGGMGAPPAMGGMSFDVPHTHTHENAVEELAKTVGATRDAVRDEVREEDSSSKAEESSAEEEEEEEEDEEDG</sequence>
<reference evidence="4" key="1">
    <citation type="journal article" date="2012" name="Nature">
        <title>A physical, genetic and functional sequence assembly of the barley genome.</title>
        <authorList>
            <consortium name="The International Barley Genome Sequencing Consortium"/>
            <person name="Mayer K.F."/>
            <person name="Waugh R."/>
            <person name="Brown J.W."/>
            <person name="Schulman A."/>
            <person name="Langridge P."/>
            <person name="Platzer M."/>
            <person name="Fincher G.B."/>
            <person name="Muehlbauer G.J."/>
            <person name="Sato K."/>
            <person name="Close T.J."/>
            <person name="Wise R.P."/>
            <person name="Stein N."/>
        </authorList>
    </citation>
    <scope>NUCLEOTIDE SEQUENCE [LARGE SCALE GENOMIC DNA]</scope>
    <source>
        <strain evidence="4">cv. Morex</strain>
    </source>
</reference>
<feature type="compositionally biased region" description="Acidic residues" evidence="1">
    <location>
        <begin position="349"/>
        <end position="360"/>
    </location>
</feature>
<dbReference type="PANTHER" id="PTHR45125:SF43">
    <property type="entry name" value="NO APICAL MERISTEM-ASSOCIATED C-TERMINAL DOMAIN-CONTAINING PROTEIN"/>
    <property type="match status" value="1"/>
</dbReference>
<feature type="region of interest" description="Disordered" evidence="1">
    <location>
        <begin position="608"/>
        <end position="652"/>
    </location>
</feature>
<dbReference type="Proteomes" id="UP000011116">
    <property type="component" value="Chromosome 2H"/>
</dbReference>
<name>A0A8I7B5G6_HORVV</name>
<dbReference type="Pfam" id="PF14303">
    <property type="entry name" value="NAM-associated"/>
    <property type="match status" value="1"/>
</dbReference>
<feature type="region of interest" description="Disordered" evidence="1">
    <location>
        <begin position="349"/>
        <end position="401"/>
    </location>
</feature>
<feature type="compositionally biased region" description="Basic and acidic residues" evidence="1">
    <location>
        <begin position="378"/>
        <end position="397"/>
    </location>
</feature>
<evidence type="ECO:0000256" key="1">
    <source>
        <dbReference type="SAM" id="MobiDB-lite"/>
    </source>
</evidence>
<proteinExistence type="predicted"/>
<evidence type="ECO:0000313" key="4">
    <source>
        <dbReference type="Proteomes" id="UP000011116"/>
    </source>
</evidence>
<feature type="domain" description="No apical meristem-associated C-terminal" evidence="2">
    <location>
        <begin position="311"/>
        <end position="490"/>
    </location>
</feature>
<organism evidence="3 4">
    <name type="scientific">Hordeum vulgare subsp. vulgare</name>
    <name type="common">Domesticated barley</name>
    <dbReference type="NCBI Taxonomy" id="112509"/>
    <lineage>
        <taxon>Eukaryota</taxon>
        <taxon>Viridiplantae</taxon>
        <taxon>Streptophyta</taxon>
        <taxon>Embryophyta</taxon>
        <taxon>Tracheophyta</taxon>
        <taxon>Spermatophyta</taxon>
        <taxon>Magnoliopsida</taxon>
        <taxon>Liliopsida</taxon>
        <taxon>Poales</taxon>
        <taxon>Poaceae</taxon>
        <taxon>BOP clade</taxon>
        <taxon>Pooideae</taxon>
        <taxon>Triticodae</taxon>
        <taxon>Triticeae</taxon>
        <taxon>Hordeinae</taxon>
        <taxon>Hordeum</taxon>
    </lineage>
</organism>
<feature type="compositionally biased region" description="Acidic residues" evidence="1">
    <location>
        <begin position="637"/>
        <end position="652"/>
    </location>
</feature>
<dbReference type="InterPro" id="IPR029466">
    <property type="entry name" value="NAM-associated_C"/>
</dbReference>
<accession>A0A8I7B5G6</accession>
<feature type="compositionally biased region" description="Low complexity" evidence="1">
    <location>
        <begin position="21"/>
        <end position="54"/>
    </location>
</feature>
<evidence type="ECO:0000259" key="2">
    <source>
        <dbReference type="Pfam" id="PF14303"/>
    </source>
</evidence>
<dbReference type="EnsemblPlants" id="HORVU.MOREX.r3.2HG0128800.1">
    <property type="protein sequence ID" value="HORVU.MOREX.r3.2HG0128800.1"/>
    <property type="gene ID" value="HORVU.MOREX.r3.2HG0128800"/>
</dbReference>
<dbReference type="Gramene" id="HORVU.MOREX.r3.2HG0128800.1">
    <property type="protein sequence ID" value="HORVU.MOREX.r3.2HG0128800.1"/>
    <property type="gene ID" value="HORVU.MOREX.r3.2HG0128800"/>
</dbReference>
<evidence type="ECO:0000313" key="3">
    <source>
        <dbReference type="EnsemblPlants" id="HORVU.MOREX.r3.2HG0128800.1"/>
    </source>
</evidence>
<reference evidence="3" key="3">
    <citation type="submission" date="2022-01" db="UniProtKB">
        <authorList>
            <consortium name="EnsemblPlants"/>
        </authorList>
    </citation>
    <scope>IDENTIFICATION</scope>
    <source>
        <strain evidence="3">subsp. vulgare</strain>
    </source>
</reference>
<feature type="compositionally biased region" description="Basic and acidic residues" evidence="1">
    <location>
        <begin position="619"/>
        <end position="636"/>
    </location>
</feature>
<keyword evidence="4" id="KW-1185">Reference proteome</keyword>
<feature type="region of interest" description="Disordered" evidence="1">
    <location>
        <begin position="1"/>
        <end position="125"/>
    </location>
</feature>